<feature type="compositionally biased region" description="Polar residues" evidence="3">
    <location>
        <begin position="92"/>
        <end position="105"/>
    </location>
</feature>
<dbReference type="Gene3D" id="3.10.105.10">
    <property type="entry name" value="Dipeptide-binding Protein, Domain 3"/>
    <property type="match status" value="1"/>
</dbReference>
<keyword evidence="2" id="KW-0732">Signal</keyword>
<comment type="similarity">
    <text evidence="1">Belongs to the bacterial solute-binding protein 5 family.</text>
</comment>
<accession>A0A831T8E7</accession>
<dbReference type="PANTHER" id="PTHR30290:SF38">
    <property type="entry name" value="D,D-DIPEPTIDE-BINDING PERIPLASMIC PROTEIN DDPA-RELATED"/>
    <property type="match status" value="1"/>
</dbReference>
<evidence type="ECO:0000256" key="1">
    <source>
        <dbReference type="ARBA" id="ARBA00005695"/>
    </source>
</evidence>
<evidence type="ECO:0000256" key="3">
    <source>
        <dbReference type="SAM" id="MobiDB-lite"/>
    </source>
</evidence>
<dbReference type="InterPro" id="IPR000914">
    <property type="entry name" value="SBP_5_dom"/>
</dbReference>
<evidence type="ECO:0000259" key="4">
    <source>
        <dbReference type="Pfam" id="PF00496"/>
    </source>
</evidence>
<name>A0A831T8E7_9BACT</name>
<feature type="domain" description="Solute-binding protein family 5" evidence="4">
    <location>
        <begin position="167"/>
        <end position="497"/>
    </location>
</feature>
<gene>
    <name evidence="5" type="ORF">ENP34_06560</name>
</gene>
<dbReference type="PANTHER" id="PTHR30290">
    <property type="entry name" value="PERIPLASMIC BINDING COMPONENT OF ABC TRANSPORTER"/>
    <property type="match status" value="1"/>
</dbReference>
<dbReference type="Pfam" id="PF00496">
    <property type="entry name" value="SBP_bac_5"/>
    <property type="match status" value="1"/>
</dbReference>
<evidence type="ECO:0000313" key="5">
    <source>
        <dbReference type="EMBL" id="HEG91087.1"/>
    </source>
</evidence>
<dbReference type="EMBL" id="DSIY01000160">
    <property type="protein sequence ID" value="HEG91087.1"/>
    <property type="molecule type" value="Genomic_DNA"/>
</dbReference>
<proteinExistence type="inferred from homology"/>
<sequence length="601" mass="66930">MHMGVLYTPFTSCPRPRSTLGLVMSKLLDQWRGRSKMGRSEGDSMVRGRLMNRRWLLRQGILGVGGVTAGLLLSACGSIEGSVERVSVAEATPSTDGSETPSPGATPSLAIPTAIGSSEARLSELRVALPSMPPQLDPQRATWLVMQRVYGMVYNQLIRRDWNRRGEFVPSLASSWERADDTTIEITLRDDVVFHDGSPVTAEDVAFTFERSLAGDPELAVTGQFPIAELEVVDEHRIRVTTEGPDGAFELRLTKTFASVLPSAYFERVGPERFQREPIGTGPYRVVEYVPDQRIVLEAHERYFEGRPPADRVVVVAIPEVGTRVAALLNREIDVLIDLPPDQVPVVKAGGAFRVDSYAPLNANYLIVNGLKPPTDRVEIRKALSLAIDRQGIVEGLFGGHGLVPGSVQSVLDPLYIERPPLAYDPELARRLLDQAGYAGEEITFVFDSPTYYPLQREWVELMSSTWREVGLNVVLHGVEVSQRVEVSRPDTPYHLINNSTGVEADLVLYRSFGPDSLHQRLFPAGYFDDYNRIVEQARKTVDNQERARLYQQALDVMNEKVMVIVQFTINRMQALPEKIVLGPDPDFKLDLSPRNFQVLA</sequence>
<evidence type="ECO:0000256" key="2">
    <source>
        <dbReference type="ARBA" id="ARBA00022729"/>
    </source>
</evidence>
<protein>
    <recommendedName>
        <fullName evidence="4">Solute-binding protein family 5 domain-containing protein</fullName>
    </recommendedName>
</protein>
<dbReference type="GO" id="GO:1904680">
    <property type="term" value="F:peptide transmembrane transporter activity"/>
    <property type="evidence" value="ECO:0007669"/>
    <property type="project" value="TreeGrafter"/>
</dbReference>
<dbReference type="Gene3D" id="3.40.190.10">
    <property type="entry name" value="Periplasmic binding protein-like II"/>
    <property type="match status" value="1"/>
</dbReference>
<dbReference type="AlphaFoldDB" id="A0A831T8E7"/>
<comment type="caution">
    <text evidence="5">The sequence shown here is derived from an EMBL/GenBank/DDBJ whole genome shotgun (WGS) entry which is preliminary data.</text>
</comment>
<feature type="region of interest" description="Disordered" evidence="3">
    <location>
        <begin position="87"/>
        <end position="110"/>
    </location>
</feature>
<dbReference type="GO" id="GO:0015833">
    <property type="term" value="P:peptide transport"/>
    <property type="evidence" value="ECO:0007669"/>
    <property type="project" value="TreeGrafter"/>
</dbReference>
<dbReference type="Gene3D" id="3.90.76.10">
    <property type="entry name" value="Dipeptide-binding Protein, Domain 1"/>
    <property type="match status" value="1"/>
</dbReference>
<organism evidence="5">
    <name type="scientific">Thermorudis peleae</name>
    <dbReference type="NCBI Taxonomy" id="1382356"/>
    <lineage>
        <taxon>Bacteria</taxon>
        <taxon>Pseudomonadati</taxon>
        <taxon>Thermomicrobiota</taxon>
        <taxon>Thermomicrobia</taxon>
        <taxon>Thermomicrobia incertae sedis</taxon>
        <taxon>Thermorudis</taxon>
    </lineage>
</organism>
<reference evidence="5" key="1">
    <citation type="journal article" date="2020" name="mSystems">
        <title>Genome- and Community-Level Interaction Insights into Carbon Utilization and Element Cycling Functions of Hydrothermarchaeota in Hydrothermal Sediment.</title>
        <authorList>
            <person name="Zhou Z."/>
            <person name="Liu Y."/>
            <person name="Xu W."/>
            <person name="Pan J."/>
            <person name="Luo Z.H."/>
            <person name="Li M."/>
        </authorList>
    </citation>
    <scope>NUCLEOTIDE SEQUENCE [LARGE SCALE GENOMIC DNA]</scope>
    <source>
        <strain evidence="5">SpSt-210</strain>
    </source>
</reference>
<dbReference type="InterPro" id="IPR039424">
    <property type="entry name" value="SBP_5"/>
</dbReference>
<dbReference type="SUPFAM" id="SSF53850">
    <property type="entry name" value="Periplasmic binding protein-like II"/>
    <property type="match status" value="1"/>
</dbReference>